<dbReference type="EMBL" id="CAJPDS010000007">
    <property type="protein sequence ID" value="CAF9909243.1"/>
    <property type="molecule type" value="Genomic_DNA"/>
</dbReference>
<dbReference type="AlphaFoldDB" id="A0A8H3EPJ1"/>
<accession>A0A8H3EPJ1</accession>
<dbReference type="Proteomes" id="UP000664521">
    <property type="component" value="Unassembled WGS sequence"/>
</dbReference>
<feature type="region of interest" description="Disordered" evidence="1">
    <location>
        <begin position="1"/>
        <end position="88"/>
    </location>
</feature>
<gene>
    <name evidence="2" type="ORF">HETSPECPRED_008891</name>
</gene>
<keyword evidence="3" id="KW-1185">Reference proteome</keyword>
<comment type="caution">
    <text evidence="2">The sequence shown here is derived from an EMBL/GenBank/DDBJ whole genome shotgun (WGS) entry which is preliminary data.</text>
</comment>
<sequence>MDSPSNTDFVFQDVEAQQDNPESQGAADDPDALRPEYAHAGRGGAGNFKPTATAAAAATPGDLSTSVKPGTVSEGGWSGRGGAGNFRGEALEKKRLEAIAREQEADEQAYQETVKDVEEGLKPPEKAYLSSERSGEQY</sequence>
<feature type="compositionally biased region" description="Basic and acidic residues" evidence="1">
    <location>
        <begin position="113"/>
        <end position="125"/>
    </location>
</feature>
<feature type="region of interest" description="Disordered" evidence="1">
    <location>
        <begin position="102"/>
        <end position="138"/>
    </location>
</feature>
<proteinExistence type="predicted"/>
<dbReference type="InterPro" id="IPR022024">
    <property type="entry name" value="DUF3602"/>
</dbReference>
<reference evidence="2" key="1">
    <citation type="submission" date="2021-03" db="EMBL/GenBank/DDBJ databases">
        <authorList>
            <person name="Tagirdzhanova G."/>
        </authorList>
    </citation>
    <scope>NUCLEOTIDE SEQUENCE</scope>
</reference>
<evidence type="ECO:0000313" key="2">
    <source>
        <dbReference type="EMBL" id="CAF9909243.1"/>
    </source>
</evidence>
<protein>
    <submittedName>
        <fullName evidence="2">Uncharacterized protein</fullName>
    </submittedName>
</protein>
<evidence type="ECO:0000256" key="1">
    <source>
        <dbReference type="SAM" id="MobiDB-lite"/>
    </source>
</evidence>
<dbReference type="OrthoDB" id="4159136at2759"/>
<feature type="compositionally biased region" description="Polar residues" evidence="1">
    <location>
        <begin position="1"/>
        <end position="23"/>
    </location>
</feature>
<organism evidence="2 3">
    <name type="scientific">Heterodermia speciosa</name>
    <dbReference type="NCBI Taxonomy" id="116794"/>
    <lineage>
        <taxon>Eukaryota</taxon>
        <taxon>Fungi</taxon>
        <taxon>Dikarya</taxon>
        <taxon>Ascomycota</taxon>
        <taxon>Pezizomycotina</taxon>
        <taxon>Lecanoromycetes</taxon>
        <taxon>OSLEUM clade</taxon>
        <taxon>Lecanoromycetidae</taxon>
        <taxon>Caliciales</taxon>
        <taxon>Physciaceae</taxon>
        <taxon>Heterodermia</taxon>
    </lineage>
</organism>
<dbReference type="Pfam" id="PF12223">
    <property type="entry name" value="DUF3602"/>
    <property type="match status" value="1"/>
</dbReference>
<evidence type="ECO:0000313" key="3">
    <source>
        <dbReference type="Proteomes" id="UP000664521"/>
    </source>
</evidence>
<feature type="compositionally biased region" description="Gly residues" evidence="1">
    <location>
        <begin position="76"/>
        <end position="85"/>
    </location>
</feature>
<name>A0A8H3EPJ1_9LECA</name>